<evidence type="ECO:0000313" key="9">
    <source>
        <dbReference type="Proteomes" id="UP000242664"/>
    </source>
</evidence>
<dbReference type="Gene3D" id="1.10.443.10">
    <property type="entry name" value="Intergrase catalytic core"/>
    <property type="match status" value="1"/>
</dbReference>
<keyword evidence="3 5" id="KW-0238">DNA-binding</keyword>
<sequence>MIDLKGCINKQVNFIMKSQFLLSVKEHMLTRHYANKTIESYLFWIKRFITFHQLAHPSTLAEDDVVQFLSYLAVKEKVAVKTQALALNSISFLYRDYFKTPLSLDMRFQKSLTEKKLPVVLTREEIRRFVQHIDPRYKLHIQLLYGSGLRVMECLRLRVQDIDYDYGAVRVWQGKGGKNRTVTLAKELHEPLKAQVNLARDYYFKDRHMPGYAGVYISEGLRRKYPKAELDFNWHFLFPSTKLSTDRDTGELRRHHINESAIQRAVKRAATDACIEKTVTCHTLRHSFATHLLESGADIRTVQEQLGHTDVKTTQIYTHVIERGAGGVLSPLSSL</sequence>
<dbReference type="Pfam" id="PF00589">
    <property type="entry name" value="Phage_integrase"/>
    <property type="match status" value="1"/>
</dbReference>
<dbReference type="PANTHER" id="PTHR30349">
    <property type="entry name" value="PHAGE INTEGRASE-RELATED"/>
    <property type="match status" value="1"/>
</dbReference>
<dbReference type="InterPro" id="IPR013762">
    <property type="entry name" value="Integrase-like_cat_sf"/>
</dbReference>
<keyword evidence="9" id="KW-1185">Reference proteome</keyword>
<evidence type="ECO:0000256" key="1">
    <source>
        <dbReference type="ARBA" id="ARBA00008857"/>
    </source>
</evidence>
<feature type="domain" description="Tyr recombinase" evidence="6">
    <location>
        <begin position="116"/>
        <end position="330"/>
    </location>
</feature>
<dbReference type="Proteomes" id="UP000242664">
    <property type="component" value="Unassembled WGS sequence"/>
</dbReference>
<evidence type="ECO:0000259" key="6">
    <source>
        <dbReference type="PROSITE" id="PS51898"/>
    </source>
</evidence>
<keyword evidence="2" id="KW-0229">DNA integration</keyword>
<proteinExistence type="inferred from homology"/>
<keyword evidence="4" id="KW-0233">DNA recombination</keyword>
<dbReference type="InterPro" id="IPR011010">
    <property type="entry name" value="DNA_brk_join_enz"/>
</dbReference>
<dbReference type="PROSITE" id="PS51898">
    <property type="entry name" value="TYR_RECOMBINASE"/>
    <property type="match status" value="1"/>
</dbReference>
<dbReference type="CDD" id="cd01193">
    <property type="entry name" value="INT_IntI_C"/>
    <property type="match status" value="1"/>
</dbReference>
<dbReference type="Pfam" id="PF13495">
    <property type="entry name" value="Phage_int_SAM_4"/>
    <property type="match status" value="1"/>
</dbReference>
<dbReference type="EMBL" id="DS267811">
    <property type="protein sequence ID" value="EDN58053.1"/>
    <property type="molecule type" value="Genomic_DNA"/>
</dbReference>
<evidence type="ECO:0000259" key="7">
    <source>
        <dbReference type="PROSITE" id="PS51900"/>
    </source>
</evidence>
<name>A0ABM9WXI6_VIBAE</name>
<comment type="similarity">
    <text evidence="1">Belongs to the 'phage' integrase family.</text>
</comment>
<evidence type="ECO:0000256" key="3">
    <source>
        <dbReference type="ARBA" id="ARBA00023125"/>
    </source>
</evidence>
<dbReference type="PANTHER" id="PTHR30349:SF64">
    <property type="entry name" value="PROPHAGE INTEGRASE INTD-RELATED"/>
    <property type="match status" value="1"/>
</dbReference>
<evidence type="ECO:0000313" key="8">
    <source>
        <dbReference type="EMBL" id="EDN58053.1"/>
    </source>
</evidence>
<protein>
    <submittedName>
        <fullName evidence="8">Integron integrase subfamily</fullName>
    </submittedName>
</protein>
<dbReference type="InterPro" id="IPR050090">
    <property type="entry name" value="Tyrosine_recombinase_XerCD"/>
</dbReference>
<dbReference type="InterPro" id="IPR010998">
    <property type="entry name" value="Integrase_recombinase_N"/>
</dbReference>
<dbReference type="InterPro" id="IPR011946">
    <property type="entry name" value="Integrase_integron-type"/>
</dbReference>
<dbReference type="NCBIfam" id="TIGR02249">
    <property type="entry name" value="integrase_gron"/>
    <property type="match status" value="1"/>
</dbReference>
<dbReference type="InterPro" id="IPR004107">
    <property type="entry name" value="Integrase_SAM-like_N"/>
</dbReference>
<evidence type="ECO:0000256" key="5">
    <source>
        <dbReference type="PROSITE-ProRule" id="PRU01248"/>
    </source>
</evidence>
<dbReference type="PROSITE" id="PS51900">
    <property type="entry name" value="CB"/>
    <property type="match status" value="1"/>
</dbReference>
<evidence type="ECO:0000256" key="4">
    <source>
        <dbReference type="ARBA" id="ARBA00023172"/>
    </source>
</evidence>
<dbReference type="InterPro" id="IPR002104">
    <property type="entry name" value="Integrase_catalytic"/>
</dbReference>
<reference evidence="9" key="1">
    <citation type="submission" date="2006-10" db="EMBL/GenBank/DDBJ databases">
        <authorList>
            <person name="Heidelberg J."/>
            <person name="Sebastian Y."/>
        </authorList>
    </citation>
    <scope>NUCLEOTIDE SEQUENCE [LARGE SCALE GENOMIC DNA]</scope>
    <source>
        <strain evidence="9">EX25</strain>
    </source>
</reference>
<organism evidence="8 9">
    <name type="scientific">Vibrio antiquarius (strain Ex25)</name>
    <dbReference type="NCBI Taxonomy" id="150340"/>
    <lineage>
        <taxon>Bacteria</taxon>
        <taxon>Pseudomonadati</taxon>
        <taxon>Pseudomonadota</taxon>
        <taxon>Gammaproteobacteria</taxon>
        <taxon>Vibrionales</taxon>
        <taxon>Vibrionaceae</taxon>
        <taxon>Vibrio</taxon>
        <taxon>Vibrio diabolicus subgroup</taxon>
    </lineage>
</organism>
<feature type="domain" description="Core-binding (CB)" evidence="7">
    <location>
        <begin position="15"/>
        <end position="98"/>
    </location>
</feature>
<dbReference type="Gene3D" id="1.10.150.130">
    <property type="match status" value="1"/>
</dbReference>
<gene>
    <name evidence="8" type="ORF">VEx25_B0113</name>
</gene>
<dbReference type="InterPro" id="IPR044068">
    <property type="entry name" value="CB"/>
</dbReference>
<dbReference type="SUPFAM" id="SSF56349">
    <property type="entry name" value="DNA breaking-rejoining enzymes"/>
    <property type="match status" value="1"/>
</dbReference>
<evidence type="ECO:0000256" key="2">
    <source>
        <dbReference type="ARBA" id="ARBA00022908"/>
    </source>
</evidence>
<accession>A0ABM9WXI6</accession>